<dbReference type="EMBL" id="JBBNAF010000013">
    <property type="protein sequence ID" value="KAK9086755.1"/>
    <property type="molecule type" value="Genomic_DNA"/>
</dbReference>
<proteinExistence type="predicted"/>
<accession>A0AAP0E4U9</accession>
<comment type="caution">
    <text evidence="1">The sequence shown here is derived from an EMBL/GenBank/DDBJ whole genome shotgun (WGS) entry which is preliminary data.</text>
</comment>
<reference evidence="1 2" key="1">
    <citation type="submission" date="2024-01" db="EMBL/GenBank/DDBJ databases">
        <title>Genome assemblies of Stephania.</title>
        <authorList>
            <person name="Yang L."/>
        </authorList>
    </citation>
    <scope>NUCLEOTIDE SEQUENCE [LARGE SCALE GENOMIC DNA]</scope>
    <source>
        <strain evidence="1">YNDBR</strain>
        <tissue evidence="1">Leaf</tissue>
    </source>
</reference>
<evidence type="ECO:0000313" key="1">
    <source>
        <dbReference type="EMBL" id="KAK9086755.1"/>
    </source>
</evidence>
<dbReference type="Proteomes" id="UP001420932">
    <property type="component" value="Unassembled WGS sequence"/>
</dbReference>
<gene>
    <name evidence="1" type="ORF">Syun_029149</name>
</gene>
<name>A0AAP0E4U9_9MAGN</name>
<dbReference type="AlphaFoldDB" id="A0AAP0E4U9"/>
<sequence length="121" mass="14322">MIKRWVNKYVIRKVDDKQVKTTNEYFPVVCEGQCYVVPMSYRKWEIFFTLLAPPENDKVDDDSAIMAKCTREALEKVLKRIQKKDGKRYFLLQSGLVLDFKLFWTRPTNSNLSITFQGVFL</sequence>
<evidence type="ECO:0000313" key="2">
    <source>
        <dbReference type="Proteomes" id="UP001420932"/>
    </source>
</evidence>
<organism evidence="1 2">
    <name type="scientific">Stephania yunnanensis</name>
    <dbReference type="NCBI Taxonomy" id="152371"/>
    <lineage>
        <taxon>Eukaryota</taxon>
        <taxon>Viridiplantae</taxon>
        <taxon>Streptophyta</taxon>
        <taxon>Embryophyta</taxon>
        <taxon>Tracheophyta</taxon>
        <taxon>Spermatophyta</taxon>
        <taxon>Magnoliopsida</taxon>
        <taxon>Ranunculales</taxon>
        <taxon>Menispermaceae</taxon>
        <taxon>Menispermoideae</taxon>
        <taxon>Cissampelideae</taxon>
        <taxon>Stephania</taxon>
    </lineage>
</organism>
<protein>
    <submittedName>
        <fullName evidence="1">Uncharacterized protein</fullName>
    </submittedName>
</protein>
<keyword evidence="2" id="KW-1185">Reference proteome</keyword>